<accession>A0ABQ4SR70</accession>
<proteinExistence type="inferred from homology"/>
<dbReference type="PANTHER" id="PTHR38035:SF1">
    <property type="entry name" value="ANCILLARY SECYEG TRANSLOCON SUBUNIT"/>
    <property type="match status" value="1"/>
</dbReference>
<evidence type="ECO:0000256" key="1">
    <source>
        <dbReference type="ARBA" id="ARBA00004401"/>
    </source>
</evidence>
<dbReference type="InterPro" id="IPR011990">
    <property type="entry name" value="TPR-like_helical_dom_sf"/>
</dbReference>
<evidence type="ECO:0000313" key="11">
    <source>
        <dbReference type="EMBL" id="GJE04933.1"/>
    </source>
</evidence>
<evidence type="ECO:0000259" key="10">
    <source>
        <dbReference type="Pfam" id="PF09976"/>
    </source>
</evidence>
<evidence type="ECO:0000256" key="5">
    <source>
        <dbReference type="ARBA" id="ARBA00023136"/>
    </source>
</evidence>
<evidence type="ECO:0000313" key="12">
    <source>
        <dbReference type="Proteomes" id="UP001055102"/>
    </source>
</evidence>
<dbReference type="Gene3D" id="1.25.40.10">
    <property type="entry name" value="Tetratricopeptide repeat domain"/>
    <property type="match status" value="1"/>
</dbReference>
<protein>
    <recommendedName>
        <fullName evidence="8">Ancillary SecYEG translocon subunit</fullName>
    </recommendedName>
</protein>
<keyword evidence="5 9" id="KW-0472">Membrane</keyword>
<dbReference type="SUPFAM" id="SSF48452">
    <property type="entry name" value="TPR-like"/>
    <property type="match status" value="1"/>
</dbReference>
<dbReference type="RefSeq" id="WP_238273660.1">
    <property type="nucleotide sequence ID" value="NZ_BPQR01000003.1"/>
</dbReference>
<evidence type="ECO:0000256" key="9">
    <source>
        <dbReference type="SAM" id="Phobius"/>
    </source>
</evidence>
<evidence type="ECO:0000256" key="6">
    <source>
        <dbReference type="ARBA" id="ARBA00023186"/>
    </source>
</evidence>
<evidence type="ECO:0000256" key="7">
    <source>
        <dbReference type="ARBA" id="ARBA00024197"/>
    </source>
</evidence>
<feature type="transmembrane region" description="Helical" evidence="9">
    <location>
        <begin position="24"/>
        <end position="45"/>
    </location>
</feature>
<evidence type="ECO:0000256" key="8">
    <source>
        <dbReference type="ARBA" id="ARBA00024235"/>
    </source>
</evidence>
<reference evidence="11" key="2">
    <citation type="submission" date="2021-08" db="EMBL/GenBank/DDBJ databases">
        <authorList>
            <person name="Tani A."/>
            <person name="Ola A."/>
            <person name="Ogura Y."/>
            <person name="Katsura K."/>
            <person name="Hayashi T."/>
        </authorList>
    </citation>
    <scope>NUCLEOTIDE SEQUENCE</scope>
    <source>
        <strain evidence="11">LMG 23639</strain>
    </source>
</reference>
<comment type="caution">
    <text evidence="11">The sequence shown here is derived from an EMBL/GenBank/DDBJ whole genome shotgun (WGS) entry which is preliminary data.</text>
</comment>
<dbReference type="InterPro" id="IPR018704">
    <property type="entry name" value="SecYEG/CpoB_TPR"/>
</dbReference>
<evidence type="ECO:0000256" key="4">
    <source>
        <dbReference type="ARBA" id="ARBA00022989"/>
    </source>
</evidence>
<dbReference type="Proteomes" id="UP001055102">
    <property type="component" value="Unassembled WGS sequence"/>
</dbReference>
<keyword evidence="12" id="KW-1185">Reference proteome</keyword>
<feature type="domain" description="Ancillary SecYEG translocon subunit/Cell division coordinator CpoB TPR" evidence="10">
    <location>
        <begin position="24"/>
        <end position="190"/>
    </location>
</feature>
<evidence type="ECO:0000256" key="2">
    <source>
        <dbReference type="ARBA" id="ARBA00022475"/>
    </source>
</evidence>
<keyword evidence="2" id="KW-1003">Cell membrane</keyword>
<dbReference type="Pfam" id="PF09976">
    <property type="entry name" value="TPR_21"/>
    <property type="match status" value="1"/>
</dbReference>
<keyword evidence="3 9" id="KW-0812">Transmembrane</keyword>
<evidence type="ECO:0000256" key="3">
    <source>
        <dbReference type="ARBA" id="ARBA00022692"/>
    </source>
</evidence>
<comment type="subcellular location">
    <subcellularLocation>
        <location evidence="1">Cell membrane</location>
        <topology evidence="1">Single-pass type II membrane protein</topology>
    </subcellularLocation>
</comment>
<reference evidence="11" key="1">
    <citation type="journal article" date="2021" name="Front. Microbiol.">
        <title>Comprehensive Comparative Genomics and Phenotyping of Methylobacterium Species.</title>
        <authorList>
            <person name="Alessa O."/>
            <person name="Ogura Y."/>
            <person name="Fujitani Y."/>
            <person name="Takami H."/>
            <person name="Hayashi T."/>
            <person name="Sahin N."/>
            <person name="Tani A."/>
        </authorList>
    </citation>
    <scope>NUCLEOTIDE SEQUENCE</scope>
    <source>
        <strain evidence="11">LMG 23639</strain>
    </source>
</reference>
<sequence length="235" mass="25524">MAENNEFFREVNEDYRRDQIAKVWARYGGVILAVAVLIVAGVGGWRYWQARERTASEAASEQYDKANRLARDGSVAEADKIFDTLEGDGPSGYRLLSRFRSAAEAGKRDPAAGAAEFDGLAGDSKVPDGLRDLARLRAALLRLDAADPAPALASLQGLAATSPYRYTAREMLGLAALRRGQYEEAGRWFEQLVTDPETPPNLRQRIEVYTALVAGGPVTETAAQNEAAAPPPITR</sequence>
<keyword evidence="6" id="KW-0143">Chaperone</keyword>
<comment type="similarity">
    <text evidence="7">Belongs to the YfgM family.</text>
</comment>
<dbReference type="PANTHER" id="PTHR38035">
    <property type="entry name" value="UPF0070 PROTEIN YFGM"/>
    <property type="match status" value="1"/>
</dbReference>
<keyword evidence="4 9" id="KW-1133">Transmembrane helix</keyword>
<gene>
    <name evidence="11" type="ORF">AOPFMNJM_0225</name>
</gene>
<name>A0ABQ4SR70_9HYPH</name>
<dbReference type="EMBL" id="BPQR01000003">
    <property type="protein sequence ID" value="GJE04933.1"/>
    <property type="molecule type" value="Genomic_DNA"/>
</dbReference>
<dbReference type="InterPro" id="IPR026039">
    <property type="entry name" value="YfgM"/>
</dbReference>
<organism evidence="11 12">
    <name type="scientific">Methylobacterium jeotgali</name>
    <dbReference type="NCBI Taxonomy" id="381630"/>
    <lineage>
        <taxon>Bacteria</taxon>
        <taxon>Pseudomonadati</taxon>
        <taxon>Pseudomonadota</taxon>
        <taxon>Alphaproteobacteria</taxon>
        <taxon>Hyphomicrobiales</taxon>
        <taxon>Methylobacteriaceae</taxon>
        <taxon>Methylobacterium</taxon>
    </lineage>
</organism>